<keyword evidence="1" id="KW-0812">Transmembrane</keyword>
<feature type="transmembrane region" description="Helical" evidence="1">
    <location>
        <begin position="156"/>
        <end position="179"/>
    </location>
</feature>
<dbReference type="InterPro" id="IPR012037">
    <property type="entry name" value="Alpha/beta-hydrolase_fam"/>
</dbReference>
<accession>A0A1H3J6P4</accession>
<dbReference type="OrthoDB" id="4397445at2"/>
<organism evidence="4 5">
    <name type="scientific">Nitrosomonas halophila</name>
    <dbReference type="NCBI Taxonomy" id="44576"/>
    <lineage>
        <taxon>Bacteria</taxon>
        <taxon>Pseudomonadati</taxon>
        <taxon>Pseudomonadota</taxon>
        <taxon>Betaproteobacteria</taxon>
        <taxon>Nitrosomonadales</taxon>
        <taxon>Nitrosomonadaceae</taxon>
        <taxon>Nitrosomonas</taxon>
    </lineage>
</organism>
<dbReference type="Proteomes" id="UP000198640">
    <property type="component" value="Unassembled WGS sequence"/>
</dbReference>
<evidence type="ECO:0000256" key="1">
    <source>
        <dbReference type="SAM" id="Phobius"/>
    </source>
</evidence>
<evidence type="ECO:0000259" key="2">
    <source>
        <dbReference type="Pfam" id="PF10081"/>
    </source>
</evidence>
<dbReference type="RefSeq" id="WP_090414195.1">
    <property type="nucleotide sequence ID" value="NZ_FNOY01000030.1"/>
</dbReference>
<name>A0A1H3J6P4_9PROT</name>
<dbReference type="EMBL" id="FNOY01000030">
    <property type="protein sequence ID" value="SDY35108.1"/>
    <property type="molecule type" value="Genomic_DNA"/>
</dbReference>
<feature type="transmembrane region" description="Helical" evidence="1">
    <location>
        <begin position="38"/>
        <end position="60"/>
    </location>
</feature>
<dbReference type="AlphaFoldDB" id="A0A1H3J6P4"/>
<feature type="transmembrane region" description="Helical" evidence="1">
    <location>
        <begin position="113"/>
        <end position="135"/>
    </location>
</feature>
<feature type="domain" description="Alpha/beta-hydrolase catalytic" evidence="2">
    <location>
        <begin position="247"/>
        <end position="534"/>
    </location>
</feature>
<keyword evidence="1" id="KW-1133">Transmembrane helix</keyword>
<evidence type="ECO:0000313" key="5">
    <source>
        <dbReference type="Proteomes" id="UP000198640"/>
    </source>
</evidence>
<dbReference type="Pfam" id="PF10081">
    <property type="entry name" value="Abhydrolase_9"/>
    <property type="match status" value="1"/>
</dbReference>
<dbReference type="InterPro" id="IPR027788">
    <property type="entry name" value="Alpha/beta-hydrolase_N_dom"/>
</dbReference>
<protein>
    <submittedName>
        <fullName evidence="4">Uncharacterized membrane protein</fullName>
    </submittedName>
</protein>
<keyword evidence="1" id="KW-0472">Membrane</keyword>
<feature type="transmembrane region" description="Helical" evidence="1">
    <location>
        <begin position="72"/>
        <end position="93"/>
    </location>
</feature>
<sequence length="548" mass="61010">MRIENHLSTVGLLFGTLFLALSLSPSLLPRGDTVQGIISGVSLAAGYGLGVISVWLWRYLELPRPHERIQHFIYLGSAALCGLLVVSFLWQASQWQNRVRVLMGMEMVDDIRALLVGSIALLIFLAALLIGKLFHQLQRMLSRKLRRIVPRRISHAAGLLIAFAVFWAVIDGVLIAFALHTADISHQQIDARIDPELEPPTAPMKTGSAASLIAWKDMGRQGRRFISESPSAKDIEHLSGAPAQDPIRVYVGLNAAATPQERAELALEELKRVGGFERSILVLIAPTGTGWIDPGGIEALEYLYRGDVASIAAQYSYLPSALSLMAKGAYGVETTRALFQAVYGHWTQLPRSSRPALYIFGLSLGALHSDRSFDFYDIINDPFNGALWSGPPFRTGTWRAATDRRHPESPEWLPRFREGSVIRFVNQQGGLEVGESPWGDFRIVFLQYASDPITFFSPASFYQEPDWMKPPRGPDVSEDLRWFPIVTMLQLIADMIAGTAPAGYGHEYAVEHYLDAWFALTEPEGWDEHEFDRLRESLVNKKHPAALP</sequence>
<gene>
    <name evidence="4" type="ORF">SAMN05421881_103028</name>
</gene>
<dbReference type="Pfam" id="PF15420">
    <property type="entry name" value="Abhydrolase_9_N"/>
    <property type="match status" value="1"/>
</dbReference>
<reference evidence="4 5" key="1">
    <citation type="submission" date="2016-10" db="EMBL/GenBank/DDBJ databases">
        <authorList>
            <person name="de Groot N.N."/>
        </authorList>
    </citation>
    <scope>NUCLEOTIDE SEQUENCE [LARGE SCALE GENOMIC DNA]</scope>
    <source>
        <strain evidence="4 5">Nm1</strain>
    </source>
</reference>
<keyword evidence="5" id="KW-1185">Reference proteome</keyword>
<evidence type="ECO:0000313" key="4">
    <source>
        <dbReference type="EMBL" id="SDY35108.1"/>
    </source>
</evidence>
<dbReference type="PIRSF" id="PIRSF007542">
    <property type="entry name" value="UCP007542"/>
    <property type="match status" value="1"/>
</dbReference>
<evidence type="ECO:0000259" key="3">
    <source>
        <dbReference type="Pfam" id="PF15420"/>
    </source>
</evidence>
<proteinExistence type="predicted"/>
<feature type="domain" description="Alpha/beta-hydrolase N-terminal" evidence="3">
    <location>
        <begin position="23"/>
        <end position="230"/>
    </location>
</feature>
<dbReference type="InterPro" id="IPR027787">
    <property type="entry name" value="Alpha/beta-hydrolase_catalytic"/>
</dbReference>